<sequence>MDTISEIENTLPIVPPTSSSIRHDNHWDEIVPDDVIVDWLHDGPALAPEEYITNESLYKNERLGKNDVIPGDWMAKLASLRPERVPDLIEAHNEAERFRKRYVWDPARRIPLCTDEEGREYQIKLSLSASGLDMIDCPEFTAWGRFGDEEMRCVLFGIRDRLPYRPPSSPAKGGGMPELPKLAASLGYLEVGTIDLSDGLMSSVSTDYEVIMDVGSDDMPLWIMAPQQCLKDRAMAAQRSVVRPLVPIFRRMMDDGGCLYDVACILSSVRKLGGRVSYAESCELVSKTRAVIDPACVVALGPEWM</sequence>
<keyword evidence="2" id="KW-1185">Reference proteome</keyword>
<reference evidence="1" key="1">
    <citation type="journal article" date="2023" name="Mol. Phylogenet. Evol.">
        <title>Genome-scale phylogeny and comparative genomics of the fungal order Sordariales.</title>
        <authorList>
            <person name="Hensen N."/>
            <person name="Bonometti L."/>
            <person name="Westerberg I."/>
            <person name="Brannstrom I.O."/>
            <person name="Guillou S."/>
            <person name="Cros-Aarteil S."/>
            <person name="Calhoun S."/>
            <person name="Haridas S."/>
            <person name="Kuo A."/>
            <person name="Mondo S."/>
            <person name="Pangilinan J."/>
            <person name="Riley R."/>
            <person name="LaButti K."/>
            <person name="Andreopoulos B."/>
            <person name="Lipzen A."/>
            <person name="Chen C."/>
            <person name="Yan M."/>
            <person name="Daum C."/>
            <person name="Ng V."/>
            <person name="Clum A."/>
            <person name="Steindorff A."/>
            <person name="Ohm R.A."/>
            <person name="Martin F."/>
            <person name="Silar P."/>
            <person name="Natvig D.O."/>
            <person name="Lalanne C."/>
            <person name="Gautier V."/>
            <person name="Ament-Velasquez S.L."/>
            <person name="Kruys A."/>
            <person name="Hutchinson M.I."/>
            <person name="Powell A.J."/>
            <person name="Barry K."/>
            <person name="Miller A.N."/>
            <person name="Grigoriev I.V."/>
            <person name="Debuchy R."/>
            <person name="Gladieux P."/>
            <person name="Hiltunen Thoren M."/>
            <person name="Johannesson H."/>
        </authorList>
    </citation>
    <scope>NUCLEOTIDE SEQUENCE</scope>
    <source>
        <strain evidence="1">CBS 118394</strain>
    </source>
</reference>
<dbReference type="Proteomes" id="UP001283341">
    <property type="component" value="Unassembled WGS sequence"/>
</dbReference>
<reference evidence="1" key="2">
    <citation type="submission" date="2023-06" db="EMBL/GenBank/DDBJ databases">
        <authorList>
            <consortium name="Lawrence Berkeley National Laboratory"/>
            <person name="Haridas S."/>
            <person name="Hensen N."/>
            <person name="Bonometti L."/>
            <person name="Westerberg I."/>
            <person name="Brannstrom I.O."/>
            <person name="Guillou S."/>
            <person name="Cros-Aarteil S."/>
            <person name="Calhoun S."/>
            <person name="Kuo A."/>
            <person name="Mondo S."/>
            <person name="Pangilinan J."/>
            <person name="Riley R."/>
            <person name="Labutti K."/>
            <person name="Andreopoulos B."/>
            <person name="Lipzen A."/>
            <person name="Chen C."/>
            <person name="Yanf M."/>
            <person name="Daum C."/>
            <person name="Ng V."/>
            <person name="Clum A."/>
            <person name="Steindorff A."/>
            <person name="Ohm R."/>
            <person name="Martin F."/>
            <person name="Silar P."/>
            <person name="Natvig D."/>
            <person name="Lalanne C."/>
            <person name="Gautier V."/>
            <person name="Ament-Velasquez S.L."/>
            <person name="Kruys A."/>
            <person name="Hutchinson M.I."/>
            <person name="Powell A.J."/>
            <person name="Barry K."/>
            <person name="Miller A.N."/>
            <person name="Grigoriev I.V."/>
            <person name="Debuchy R."/>
            <person name="Gladieux P."/>
            <person name="Thoren M.H."/>
            <person name="Johannesson H."/>
        </authorList>
    </citation>
    <scope>NUCLEOTIDE SEQUENCE</scope>
    <source>
        <strain evidence="1">CBS 118394</strain>
    </source>
</reference>
<dbReference type="EMBL" id="JAUEDM010000006">
    <property type="protein sequence ID" value="KAK3314873.1"/>
    <property type="molecule type" value="Genomic_DNA"/>
</dbReference>
<protein>
    <submittedName>
        <fullName evidence="1">Uncharacterized protein</fullName>
    </submittedName>
</protein>
<dbReference type="AlphaFoldDB" id="A0AAE0HXQ3"/>
<accession>A0AAE0HXQ3</accession>
<proteinExistence type="predicted"/>
<evidence type="ECO:0000313" key="1">
    <source>
        <dbReference type="EMBL" id="KAK3314873.1"/>
    </source>
</evidence>
<evidence type="ECO:0000313" key="2">
    <source>
        <dbReference type="Proteomes" id="UP001283341"/>
    </source>
</evidence>
<name>A0AAE0HXQ3_9PEZI</name>
<gene>
    <name evidence="1" type="ORF">B0H66DRAFT_593533</name>
</gene>
<organism evidence="1 2">
    <name type="scientific">Apodospora peruviana</name>
    <dbReference type="NCBI Taxonomy" id="516989"/>
    <lineage>
        <taxon>Eukaryota</taxon>
        <taxon>Fungi</taxon>
        <taxon>Dikarya</taxon>
        <taxon>Ascomycota</taxon>
        <taxon>Pezizomycotina</taxon>
        <taxon>Sordariomycetes</taxon>
        <taxon>Sordariomycetidae</taxon>
        <taxon>Sordariales</taxon>
        <taxon>Lasiosphaeriaceae</taxon>
        <taxon>Apodospora</taxon>
    </lineage>
</organism>
<comment type="caution">
    <text evidence="1">The sequence shown here is derived from an EMBL/GenBank/DDBJ whole genome shotgun (WGS) entry which is preliminary data.</text>
</comment>